<keyword evidence="4" id="KW-1185">Reference proteome</keyword>
<evidence type="ECO:0000256" key="1">
    <source>
        <dbReference type="ARBA" id="ARBA00007785"/>
    </source>
</evidence>
<evidence type="ECO:0000313" key="4">
    <source>
        <dbReference type="Proteomes" id="UP001149079"/>
    </source>
</evidence>
<dbReference type="PANTHER" id="PTHR28627">
    <property type="entry name" value="CYTOCHROME C OXIDASE ASSEMBLY FACTOR 5"/>
    <property type="match status" value="1"/>
</dbReference>
<comment type="caution">
    <text evidence="3">The sequence shown here is derived from an EMBL/GenBank/DDBJ whole genome shotgun (WGS) entry which is preliminary data.</text>
</comment>
<gene>
    <name evidence="3" type="ORF">N7515_000885</name>
</gene>
<reference evidence="3" key="1">
    <citation type="submission" date="2022-11" db="EMBL/GenBank/DDBJ databases">
        <authorList>
            <person name="Petersen C."/>
        </authorList>
    </citation>
    <scope>NUCLEOTIDE SEQUENCE</scope>
    <source>
        <strain evidence="3">IBT 22155</strain>
    </source>
</reference>
<dbReference type="GO" id="GO:0005739">
    <property type="term" value="C:mitochondrion"/>
    <property type="evidence" value="ECO:0007669"/>
    <property type="project" value="TreeGrafter"/>
</dbReference>
<dbReference type="OrthoDB" id="282149at2759"/>
<name>A0A9W9LBV5_9EURO</name>
<dbReference type="InterPro" id="IPR018793">
    <property type="entry name" value="Cyt_c_oxidase_assmbl_Pet191"/>
</dbReference>
<organism evidence="3 4">
    <name type="scientific">Penicillium bovifimosum</name>
    <dbReference type="NCBI Taxonomy" id="126998"/>
    <lineage>
        <taxon>Eukaryota</taxon>
        <taxon>Fungi</taxon>
        <taxon>Dikarya</taxon>
        <taxon>Ascomycota</taxon>
        <taxon>Pezizomycotina</taxon>
        <taxon>Eurotiomycetes</taxon>
        <taxon>Eurotiomycetidae</taxon>
        <taxon>Eurotiales</taxon>
        <taxon>Aspergillaceae</taxon>
        <taxon>Penicillium</taxon>
    </lineage>
</organism>
<dbReference type="PANTHER" id="PTHR28627:SF1">
    <property type="entry name" value="CYTOCHROME C OXIDASE ASSEMBLY FACTOR 5"/>
    <property type="match status" value="1"/>
</dbReference>
<dbReference type="Pfam" id="PF10203">
    <property type="entry name" value="Pet191_N"/>
    <property type="match status" value="1"/>
</dbReference>
<reference evidence="3" key="2">
    <citation type="journal article" date="2023" name="IMA Fungus">
        <title>Comparative genomic study of the Penicillium genus elucidates a diverse pangenome and 15 lateral gene transfer events.</title>
        <authorList>
            <person name="Petersen C."/>
            <person name="Sorensen T."/>
            <person name="Nielsen M.R."/>
            <person name="Sondergaard T.E."/>
            <person name="Sorensen J.L."/>
            <person name="Fitzpatrick D.A."/>
            <person name="Frisvad J.C."/>
            <person name="Nielsen K.L."/>
        </authorList>
    </citation>
    <scope>NUCLEOTIDE SEQUENCE</scope>
    <source>
        <strain evidence="3">IBT 22155</strain>
    </source>
</reference>
<dbReference type="Proteomes" id="UP001149079">
    <property type="component" value="Unassembled WGS sequence"/>
</dbReference>
<accession>A0A9W9LBV5</accession>
<dbReference type="AlphaFoldDB" id="A0A9W9LBV5"/>
<keyword evidence="2" id="KW-1015">Disulfide bond</keyword>
<proteinExistence type="inferred from homology"/>
<dbReference type="GeneID" id="81400799"/>
<dbReference type="EMBL" id="JAPQKL010000001">
    <property type="protein sequence ID" value="KAJ5146321.1"/>
    <property type="molecule type" value="Genomic_DNA"/>
</dbReference>
<protein>
    <submittedName>
        <fullName evidence="3">Cytochrome c oxidase assembly protein</fullName>
    </submittedName>
</protein>
<sequence>MFIGRALAQCLQESDCIMVQRHSPRECLSSPLAEELPTKCQQLRKGFGECKRTMGLIIGVFPGHRRGLIDMRKRFRGNQPISVSKEMEGGQSGNASGGQLYAGQPAYQTVKEISGDEVQMDPEKTRGL</sequence>
<dbReference type="RefSeq" id="XP_056526795.1">
    <property type="nucleotide sequence ID" value="XM_056661629.1"/>
</dbReference>
<dbReference type="GO" id="GO:0033617">
    <property type="term" value="P:mitochondrial respiratory chain complex IV assembly"/>
    <property type="evidence" value="ECO:0007669"/>
    <property type="project" value="TreeGrafter"/>
</dbReference>
<comment type="similarity">
    <text evidence="1">Belongs to the PET191 family.</text>
</comment>
<evidence type="ECO:0000256" key="2">
    <source>
        <dbReference type="ARBA" id="ARBA00023157"/>
    </source>
</evidence>
<evidence type="ECO:0000313" key="3">
    <source>
        <dbReference type="EMBL" id="KAJ5146321.1"/>
    </source>
</evidence>